<dbReference type="Proteomes" id="UP000558488">
    <property type="component" value="Unassembled WGS sequence"/>
</dbReference>
<proteinExistence type="predicted"/>
<dbReference type="AlphaFoldDB" id="A0A7J7SFD7"/>
<sequence length="149" mass="16729">MVPFPHPFGWRSGKWTGGPVGVRELARDAGFQVHCHRTCSREVEVRGFPCNLSESQLHFPELVTSQELEISDGIIRPPRPVLTTVTGSKGRQAGPTGFSAQKSPRGCQPWVPEGNWVSQLHPPNCSCSRGFPVSVSTWENFWMWNDRRM</sequence>
<evidence type="ECO:0000256" key="1">
    <source>
        <dbReference type="SAM" id="MobiDB-lite"/>
    </source>
</evidence>
<reference evidence="2 3" key="1">
    <citation type="journal article" date="2020" name="Nature">
        <title>Six reference-quality genomes reveal evolution of bat adaptations.</title>
        <authorList>
            <person name="Jebb D."/>
            <person name="Huang Z."/>
            <person name="Pippel M."/>
            <person name="Hughes G.M."/>
            <person name="Lavrichenko K."/>
            <person name="Devanna P."/>
            <person name="Winkler S."/>
            <person name="Jermiin L.S."/>
            <person name="Skirmuntt E.C."/>
            <person name="Katzourakis A."/>
            <person name="Burkitt-Gray L."/>
            <person name="Ray D.A."/>
            <person name="Sullivan K.A.M."/>
            <person name="Roscito J.G."/>
            <person name="Kirilenko B.M."/>
            <person name="Davalos L.M."/>
            <person name="Corthals A.P."/>
            <person name="Power M.L."/>
            <person name="Jones G."/>
            <person name="Ransome R.D."/>
            <person name="Dechmann D.K.N."/>
            <person name="Locatelli A.G."/>
            <person name="Puechmaille S.J."/>
            <person name="Fedrigo O."/>
            <person name="Jarvis E.D."/>
            <person name="Hiller M."/>
            <person name="Vernes S.C."/>
            <person name="Myers E.W."/>
            <person name="Teeling E.C."/>
        </authorList>
    </citation>
    <scope>NUCLEOTIDE SEQUENCE [LARGE SCALE GENOMIC DNA]</scope>
    <source>
        <strain evidence="2">MPipKuh1</strain>
        <tissue evidence="2">Flight muscle</tissue>
    </source>
</reference>
<dbReference type="EMBL" id="JACAGB010000042">
    <property type="protein sequence ID" value="KAF6287152.1"/>
    <property type="molecule type" value="Genomic_DNA"/>
</dbReference>
<feature type="region of interest" description="Disordered" evidence="1">
    <location>
        <begin position="84"/>
        <end position="105"/>
    </location>
</feature>
<organism evidence="2 3">
    <name type="scientific">Pipistrellus kuhlii</name>
    <name type="common">Kuhl's pipistrelle</name>
    <dbReference type="NCBI Taxonomy" id="59472"/>
    <lineage>
        <taxon>Eukaryota</taxon>
        <taxon>Metazoa</taxon>
        <taxon>Chordata</taxon>
        <taxon>Craniata</taxon>
        <taxon>Vertebrata</taxon>
        <taxon>Euteleostomi</taxon>
        <taxon>Mammalia</taxon>
        <taxon>Eutheria</taxon>
        <taxon>Laurasiatheria</taxon>
        <taxon>Chiroptera</taxon>
        <taxon>Yangochiroptera</taxon>
        <taxon>Vespertilionidae</taxon>
        <taxon>Pipistrellus</taxon>
    </lineage>
</organism>
<accession>A0A7J7SFD7</accession>
<comment type="caution">
    <text evidence="2">The sequence shown here is derived from an EMBL/GenBank/DDBJ whole genome shotgun (WGS) entry which is preliminary data.</text>
</comment>
<evidence type="ECO:0000313" key="2">
    <source>
        <dbReference type="EMBL" id="KAF6287152.1"/>
    </source>
</evidence>
<keyword evidence="3" id="KW-1185">Reference proteome</keyword>
<gene>
    <name evidence="2" type="ORF">mPipKuh1_009988</name>
</gene>
<name>A0A7J7SFD7_PIPKU</name>
<protein>
    <submittedName>
        <fullName evidence="2">Uncharacterized protein</fullName>
    </submittedName>
</protein>
<evidence type="ECO:0000313" key="3">
    <source>
        <dbReference type="Proteomes" id="UP000558488"/>
    </source>
</evidence>